<name>A0A8J2NQU1_9HEXA</name>
<accession>A0A8J2NQU1</accession>
<organism evidence="1 2">
    <name type="scientific">Allacma fusca</name>
    <dbReference type="NCBI Taxonomy" id="39272"/>
    <lineage>
        <taxon>Eukaryota</taxon>
        <taxon>Metazoa</taxon>
        <taxon>Ecdysozoa</taxon>
        <taxon>Arthropoda</taxon>
        <taxon>Hexapoda</taxon>
        <taxon>Collembola</taxon>
        <taxon>Symphypleona</taxon>
        <taxon>Sminthuridae</taxon>
        <taxon>Allacma</taxon>
    </lineage>
</organism>
<dbReference type="Proteomes" id="UP000708208">
    <property type="component" value="Unassembled WGS sequence"/>
</dbReference>
<dbReference type="AlphaFoldDB" id="A0A8J2NQU1"/>
<reference evidence="1" key="1">
    <citation type="submission" date="2021-06" db="EMBL/GenBank/DDBJ databases">
        <authorList>
            <person name="Hodson N. C."/>
            <person name="Mongue J. A."/>
            <person name="Jaron S. K."/>
        </authorList>
    </citation>
    <scope>NUCLEOTIDE SEQUENCE</scope>
</reference>
<comment type="caution">
    <text evidence="1">The sequence shown here is derived from an EMBL/GenBank/DDBJ whole genome shotgun (WGS) entry which is preliminary data.</text>
</comment>
<gene>
    <name evidence="1" type="ORF">AFUS01_LOCUS11470</name>
</gene>
<evidence type="ECO:0000313" key="2">
    <source>
        <dbReference type="Proteomes" id="UP000708208"/>
    </source>
</evidence>
<evidence type="ECO:0000313" key="1">
    <source>
        <dbReference type="EMBL" id="CAG7722327.1"/>
    </source>
</evidence>
<protein>
    <submittedName>
        <fullName evidence="1">Uncharacterized protein</fullName>
    </submittedName>
</protein>
<feature type="non-terminal residue" evidence="1">
    <location>
        <position position="1"/>
    </location>
</feature>
<keyword evidence="2" id="KW-1185">Reference proteome</keyword>
<sequence>MDISSLWSKIEAKLDKSNKELGDLISKAESNLTSHFESKIGEVSNQCNALQTQVQTQSQLIQKLQQDNEILHLMLRQKNVIISGLAGQENDKREKTIEILQEKLKKRGIDLHPSNIDHIYRLGKHKPNKGNRMKNGIVVPTVNGHIKSTHPIYKTEAQAAHHIKVLHTPIWFFYPKLG</sequence>
<proteinExistence type="predicted"/>
<dbReference type="EMBL" id="CAJVCH010088301">
    <property type="protein sequence ID" value="CAG7722327.1"/>
    <property type="molecule type" value="Genomic_DNA"/>
</dbReference>